<accession>A0ABT1PT41</accession>
<dbReference type="PANTHER" id="PTHR43557">
    <property type="entry name" value="APOPTOSIS-INDUCING FACTOR 1"/>
    <property type="match status" value="1"/>
</dbReference>
<dbReference type="InterPro" id="IPR016156">
    <property type="entry name" value="FAD/NAD-linked_Rdtase_dimer_sf"/>
</dbReference>
<dbReference type="Proteomes" id="UP001057702">
    <property type="component" value="Unassembled WGS sequence"/>
</dbReference>
<feature type="domain" description="Reductase C-terminal" evidence="6">
    <location>
        <begin position="321"/>
        <end position="391"/>
    </location>
</feature>
<evidence type="ECO:0000313" key="8">
    <source>
        <dbReference type="Proteomes" id="UP001057702"/>
    </source>
</evidence>
<reference evidence="7" key="1">
    <citation type="submission" date="2022-06" db="EMBL/GenBank/DDBJ databases">
        <title>Draft genome sequence of Streptomyces sp. RB6PN25 isolated from peat swamp forest in Thailand.</title>
        <authorList>
            <person name="Duangmal K."/>
            <person name="Klaysubun C."/>
        </authorList>
    </citation>
    <scope>NUCLEOTIDE SEQUENCE</scope>
    <source>
        <strain evidence="7">RB6PN25</strain>
    </source>
</reference>
<keyword evidence="2" id="KW-0285">Flavoprotein</keyword>
<dbReference type="SUPFAM" id="SSF51905">
    <property type="entry name" value="FAD/NAD(P)-binding domain"/>
    <property type="match status" value="1"/>
</dbReference>
<dbReference type="PRINTS" id="PR00368">
    <property type="entry name" value="FADPNR"/>
</dbReference>
<evidence type="ECO:0000313" key="7">
    <source>
        <dbReference type="EMBL" id="MCQ4080835.1"/>
    </source>
</evidence>
<dbReference type="Pfam" id="PF07992">
    <property type="entry name" value="Pyr_redox_2"/>
    <property type="match status" value="1"/>
</dbReference>
<dbReference type="PRINTS" id="PR00411">
    <property type="entry name" value="PNDRDTASEI"/>
</dbReference>
<dbReference type="RefSeq" id="WP_255919745.1">
    <property type="nucleotide sequence ID" value="NZ_JANFNG010000005.1"/>
</dbReference>
<dbReference type="EMBL" id="JANFNG010000005">
    <property type="protein sequence ID" value="MCQ4080835.1"/>
    <property type="molecule type" value="Genomic_DNA"/>
</dbReference>
<evidence type="ECO:0000256" key="4">
    <source>
        <dbReference type="ARBA" id="ARBA00023002"/>
    </source>
</evidence>
<keyword evidence="4" id="KW-0560">Oxidoreductase</keyword>
<dbReference type="Gene3D" id="3.30.390.30">
    <property type="match status" value="1"/>
</dbReference>
<keyword evidence="8" id="KW-1185">Reference proteome</keyword>
<evidence type="ECO:0000259" key="5">
    <source>
        <dbReference type="Pfam" id="PF07992"/>
    </source>
</evidence>
<gene>
    <name evidence="7" type="ORF">NGB36_09525</name>
</gene>
<feature type="domain" description="FAD/NAD(P)-binding" evidence="5">
    <location>
        <begin position="5"/>
        <end position="300"/>
    </location>
</feature>
<keyword evidence="3" id="KW-0274">FAD</keyword>
<evidence type="ECO:0000259" key="6">
    <source>
        <dbReference type="Pfam" id="PF14759"/>
    </source>
</evidence>
<organism evidence="7 8">
    <name type="scientific">Streptomyces humicola</name>
    <dbReference type="NCBI Taxonomy" id="2953240"/>
    <lineage>
        <taxon>Bacteria</taxon>
        <taxon>Bacillati</taxon>
        <taxon>Actinomycetota</taxon>
        <taxon>Actinomycetes</taxon>
        <taxon>Kitasatosporales</taxon>
        <taxon>Streptomycetaceae</taxon>
        <taxon>Streptomyces</taxon>
    </lineage>
</organism>
<dbReference type="PANTHER" id="PTHR43557:SF2">
    <property type="entry name" value="RIESKE DOMAIN-CONTAINING PROTEIN-RELATED"/>
    <property type="match status" value="1"/>
</dbReference>
<comment type="cofactor">
    <cofactor evidence="1">
        <name>FAD</name>
        <dbReference type="ChEBI" id="CHEBI:57692"/>
    </cofactor>
</comment>
<sequence length="410" mass="43284">MTAQRLVVVGASLAGLHAVEAARRAGFTGTITLIGSEKHEPYNRPPLSKQFLNAGPLPEPPFLRTAEKFGALDIDLRLGAPATELDTEGQRVAVGDEWIGYDALVIATGATPRALPGTDGLAGVLTLRTVDDARAARTALDAGARTVVVGAGFIGSEVASAAHKRGLPVTIVEALPSPLARAVGEEMGVAVGDFHRANGVELRCGTAVTKLSGDGRVEHVHLSDGTVLDADLVVVGIGAAPETGWLESSSLTLDNGVVCDETLNAGVPGVYAAGDVARWHNPLFDRSMRLEHWTSASEQGAEAARNAIDPDRKQPYETVPYFWSDWYDRKIQFAGLPDAEHMEVVSGQVTDRKFTALYRSGDRLIGALTVNRPAENAKYQGLIGRRAGWEEALEVARASAARATAAAAKS</sequence>
<comment type="caution">
    <text evidence="7">The sequence shown here is derived from an EMBL/GenBank/DDBJ whole genome shotgun (WGS) entry which is preliminary data.</text>
</comment>
<protein>
    <submittedName>
        <fullName evidence="7">FAD-dependent oxidoreductase</fullName>
    </submittedName>
</protein>
<dbReference type="InterPro" id="IPR036188">
    <property type="entry name" value="FAD/NAD-bd_sf"/>
</dbReference>
<dbReference type="InterPro" id="IPR023753">
    <property type="entry name" value="FAD/NAD-binding_dom"/>
</dbReference>
<evidence type="ECO:0000256" key="3">
    <source>
        <dbReference type="ARBA" id="ARBA00022827"/>
    </source>
</evidence>
<dbReference type="Pfam" id="PF14759">
    <property type="entry name" value="Reductase_C"/>
    <property type="match status" value="1"/>
</dbReference>
<dbReference type="SUPFAM" id="SSF55424">
    <property type="entry name" value="FAD/NAD-linked reductases, dimerisation (C-terminal) domain"/>
    <property type="match status" value="1"/>
</dbReference>
<proteinExistence type="predicted"/>
<evidence type="ECO:0000256" key="2">
    <source>
        <dbReference type="ARBA" id="ARBA00022630"/>
    </source>
</evidence>
<dbReference type="InterPro" id="IPR050446">
    <property type="entry name" value="FAD-oxidoreductase/Apoptosis"/>
</dbReference>
<dbReference type="Gene3D" id="3.50.50.60">
    <property type="entry name" value="FAD/NAD(P)-binding domain"/>
    <property type="match status" value="2"/>
</dbReference>
<name>A0ABT1PT41_9ACTN</name>
<evidence type="ECO:0000256" key="1">
    <source>
        <dbReference type="ARBA" id="ARBA00001974"/>
    </source>
</evidence>
<dbReference type="InterPro" id="IPR028202">
    <property type="entry name" value="Reductase_C"/>
</dbReference>